<dbReference type="AlphaFoldDB" id="A0AAP0PUT2"/>
<gene>
    <name evidence="2" type="ORF">Scep_003856</name>
</gene>
<evidence type="ECO:0000313" key="2">
    <source>
        <dbReference type="EMBL" id="KAK9157282.1"/>
    </source>
</evidence>
<organism evidence="2 3">
    <name type="scientific">Stephania cephalantha</name>
    <dbReference type="NCBI Taxonomy" id="152367"/>
    <lineage>
        <taxon>Eukaryota</taxon>
        <taxon>Viridiplantae</taxon>
        <taxon>Streptophyta</taxon>
        <taxon>Embryophyta</taxon>
        <taxon>Tracheophyta</taxon>
        <taxon>Spermatophyta</taxon>
        <taxon>Magnoliopsida</taxon>
        <taxon>Ranunculales</taxon>
        <taxon>Menispermaceae</taxon>
        <taxon>Menispermoideae</taxon>
        <taxon>Cissampelideae</taxon>
        <taxon>Stephania</taxon>
    </lineage>
</organism>
<feature type="region of interest" description="Disordered" evidence="1">
    <location>
        <begin position="1"/>
        <end position="29"/>
    </location>
</feature>
<keyword evidence="3" id="KW-1185">Reference proteome</keyword>
<accession>A0AAP0PUT2</accession>
<evidence type="ECO:0000313" key="3">
    <source>
        <dbReference type="Proteomes" id="UP001419268"/>
    </source>
</evidence>
<proteinExistence type="predicted"/>
<comment type="caution">
    <text evidence="2">The sequence shown here is derived from an EMBL/GenBank/DDBJ whole genome shotgun (WGS) entry which is preliminary data.</text>
</comment>
<evidence type="ECO:0000256" key="1">
    <source>
        <dbReference type="SAM" id="MobiDB-lite"/>
    </source>
</evidence>
<protein>
    <submittedName>
        <fullName evidence="2">Uncharacterized protein</fullName>
    </submittedName>
</protein>
<reference evidence="2 3" key="1">
    <citation type="submission" date="2024-01" db="EMBL/GenBank/DDBJ databases">
        <title>Genome assemblies of Stephania.</title>
        <authorList>
            <person name="Yang L."/>
        </authorList>
    </citation>
    <scope>NUCLEOTIDE SEQUENCE [LARGE SCALE GENOMIC DNA]</scope>
    <source>
        <strain evidence="2">JXDWG</strain>
        <tissue evidence="2">Leaf</tissue>
    </source>
</reference>
<dbReference type="Proteomes" id="UP001419268">
    <property type="component" value="Unassembled WGS sequence"/>
</dbReference>
<name>A0AAP0PUT2_9MAGN</name>
<dbReference type="EMBL" id="JBBNAG010000002">
    <property type="protein sequence ID" value="KAK9157282.1"/>
    <property type="molecule type" value="Genomic_DNA"/>
</dbReference>
<sequence>MLVATESAISGHRPSKNSSGSKGGNLYGLHKVRRNEDPFDSCISNSCSATMIQESASSEEEVPLLSFEDNPLVEVCMAMA</sequence>